<evidence type="ECO:0000259" key="9">
    <source>
        <dbReference type="PROSITE" id="PS50929"/>
    </source>
</evidence>
<dbReference type="InterPro" id="IPR027417">
    <property type="entry name" value="P-loop_NTPase"/>
</dbReference>
<dbReference type="Pfam" id="PF00664">
    <property type="entry name" value="ABC_membrane"/>
    <property type="match status" value="1"/>
</dbReference>
<keyword evidence="3" id="KW-0547">Nucleotide-binding</keyword>
<feature type="transmembrane region" description="Helical" evidence="7">
    <location>
        <begin position="271"/>
        <end position="291"/>
    </location>
</feature>
<dbReference type="InterPro" id="IPR017871">
    <property type="entry name" value="ABC_transporter-like_CS"/>
</dbReference>
<dbReference type="SUPFAM" id="SSF90123">
    <property type="entry name" value="ABC transporter transmembrane region"/>
    <property type="match status" value="1"/>
</dbReference>
<dbReference type="InterPro" id="IPR003593">
    <property type="entry name" value="AAA+_ATPase"/>
</dbReference>
<dbReference type="GO" id="GO:0005524">
    <property type="term" value="F:ATP binding"/>
    <property type="evidence" value="ECO:0007669"/>
    <property type="project" value="UniProtKB-KW"/>
</dbReference>
<dbReference type="SMART" id="SM00382">
    <property type="entry name" value="AAA"/>
    <property type="match status" value="1"/>
</dbReference>
<evidence type="ECO:0000256" key="6">
    <source>
        <dbReference type="ARBA" id="ARBA00023136"/>
    </source>
</evidence>
<evidence type="ECO:0000256" key="5">
    <source>
        <dbReference type="ARBA" id="ARBA00022989"/>
    </source>
</evidence>
<dbReference type="GO" id="GO:0034040">
    <property type="term" value="F:ATPase-coupled lipid transmembrane transporter activity"/>
    <property type="evidence" value="ECO:0007669"/>
    <property type="project" value="TreeGrafter"/>
</dbReference>
<keyword evidence="4" id="KW-0067">ATP-binding</keyword>
<protein>
    <recommendedName>
        <fullName evidence="11">ABC transporter domain-containing protein</fullName>
    </recommendedName>
</protein>
<feature type="transmembrane region" description="Helical" evidence="7">
    <location>
        <begin position="129"/>
        <end position="149"/>
    </location>
</feature>
<dbReference type="InterPro" id="IPR036640">
    <property type="entry name" value="ABC1_TM_sf"/>
</dbReference>
<dbReference type="Pfam" id="PF00005">
    <property type="entry name" value="ABC_tran"/>
    <property type="match status" value="1"/>
</dbReference>
<dbReference type="GO" id="GO:0005886">
    <property type="term" value="C:plasma membrane"/>
    <property type="evidence" value="ECO:0007669"/>
    <property type="project" value="UniProtKB-SubCell"/>
</dbReference>
<evidence type="ECO:0000259" key="8">
    <source>
        <dbReference type="PROSITE" id="PS50893"/>
    </source>
</evidence>
<accession>A0A0E2E8Z3</accession>
<dbReference type="Proteomes" id="UP000011705">
    <property type="component" value="Chromosome"/>
</dbReference>
<keyword evidence="2 7" id="KW-0812">Transmembrane</keyword>
<dbReference type="RefSeq" id="WP_002682598.1">
    <property type="nucleotide sequence ID" value="NZ_CM001795.1"/>
</dbReference>
<evidence type="ECO:0000313" key="10">
    <source>
        <dbReference type="EMBL" id="EMB35917.1"/>
    </source>
</evidence>
<dbReference type="InterPro" id="IPR039421">
    <property type="entry name" value="Type_1_exporter"/>
</dbReference>
<dbReference type="PANTHER" id="PTHR24221">
    <property type="entry name" value="ATP-BINDING CASSETTE SUB-FAMILY B"/>
    <property type="match status" value="1"/>
</dbReference>
<dbReference type="HOGENOM" id="CLU_038267_0_0_12"/>
<evidence type="ECO:0000256" key="2">
    <source>
        <dbReference type="ARBA" id="ARBA00022692"/>
    </source>
</evidence>
<reference evidence="10" key="1">
    <citation type="submission" date="2012-01" db="EMBL/GenBank/DDBJ databases">
        <title>The Genome Sequence of Treponema denticola H-22.</title>
        <authorList>
            <consortium name="The Broad Institute Genome Sequencing Platform"/>
            <person name="Earl A."/>
            <person name="Ward D."/>
            <person name="Feldgarden M."/>
            <person name="Gevers D."/>
            <person name="Blanton J.M."/>
            <person name="Fenno C.J."/>
            <person name="Baranova O.V."/>
            <person name="Mathney J."/>
            <person name="Dewhirst F.E."/>
            <person name="Izard J."/>
            <person name="Young S.K."/>
            <person name="Zeng Q."/>
            <person name="Gargeya S."/>
            <person name="Fitzgerald M."/>
            <person name="Haas B."/>
            <person name="Abouelleil A."/>
            <person name="Alvarado L."/>
            <person name="Arachchi H.M."/>
            <person name="Berlin A."/>
            <person name="Chapman S.B."/>
            <person name="Gearin G."/>
            <person name="Goldberg J."/>
            <person name="Griggs A."/>
            <person name="Gujja S."/>
            <person name="Hansen M."/>
            <person name="Heiman D."/>
            <person name="Howarth C."/>
            <person name="Larimer J."/>
            <person name="Lui A."/>
            <person name="MacDonald P.J.P."/>
            <person name="McCowen C."/>
            <person name="Montmayeur A."/>
            <person name="Murphy C."/>
            <person name="Neiman D."/>
            <person name="Pearson M."/>
            <person name="Priest M."/>
            <person name="Roberts A."/>
            <person name="Saif S."/>
            <person name="Shea T."/>
            <person name="Sisk P."/>
            <person name="Stolte C."/>
            <person name="Sykes S."/>
            <person name="Wortman J."/>
            <person name="Nusbaum C."/>
            <person name="Birren B."/>
        </authorList>
    </citation>
    <scope>NUCLEOTIDE SEQUENCE [LARGE SCALE GENOMIC DNA]</scope>
    <source>
        <strain evidence="10">H-22</strain>
    </source>
</reference>
<dbReference type="SUPFAM" id="SSF52540">
    <property type="entry name" value="P-loop containing nucleoside triphosphate hydrolases"/>
    <property type="match status" value="1"/>
</dbReference>
<comment type="subcellular location">
    <subcellularLocation>
        <location evidence="1">Cell membrane</location>
        <topology evidence="1">Multi-pass membrane protein</topology>
    </subcellularLocation>
</comment>
<dbReference type="PROSITE" id="PS00211">
    <property type="entry name" value="ABC_TRANSPORTER_1"/>
    <property type="match status" value="1"/>
</dbReference>
<dbReference type="EMBL" id="AGDV01000001">
    <property type="protein sequence ID" value="EMB35917.1"/>
    <property type="molecule type" value="Genomic_DNA"/>
</dbReference>
<proteinExistence type="predicted"/>
<dbReference type="GO" id="GO:0140359">
    <property type="term" value="F:ABC-type transporter activity"/>
    <property type="evidence" value="ECO:0007669"/>
    <property type="project" value="InterPro"/>
</dbReference>
<evidence type="ECO:0008006" key="11">
    <source>
        <dbReference type="Google" id="ProtNLM"/>
    </source>
</evidence>
<keyword evidence="5 7" id="KW-1133">Transmembrane helix</keyword>
<comment type="caution">
    <text evidence="10">The sequence shown here is derived from an EMBL/GenBank/DDBJ whole genome shotgun (WGS) entry which is preliminary data.</text>
</comment>
<dbReference type="PANTHER" id="PTHR24221:SF654">
    <property type="entry name" value="ATP-BINDING CASSETTE SUB-FAMILY B MEMBER 6"/>
    <property type="match status" value="1"/>
</dbReference>
<dbReference type="Gene3D" id="1.20.1560.10">
    <property type="entry name" value="ABC transporter type 1, transmembrane domain"/>
    <property type="match status" value="1"/>
</dbReference>
<feature type="transmembrane region" description="Helical" evidence="7">
    <location>
        <begin position="46"/>
        <end position="67"/>
    </location>
</feature>
<dbReference type="PROSITE" id="PS50929">
    <property type="entry name" value="ABC_TM1F"/>
    <property type="match status" value="1"/>
</dbReference>
<sequence>MSIFKLILSKKKELLIITLFMILAQLLSQGIPTLIKFISDNFLDSPPLIILALAGGLTAAGFVQYFSDYLADKYYWKFTNGIGLELLKEFLMIVMNSKTLVFSKMSPDELSRMATSDIQQLKEAVIKQYFISISTVIKVLTLLLFVLLLDYKLGLITILWYILFYCVSKKLVDKISKDRINERANYTEVMALAKDAVYGNFDLKYYASYNGFFKHLEKINKKYISSHISLMLTSSQSRYLQYIGNFTSIAIIICYKTFISPDVSTGTILAMYMYSMNYAAVFNSILTLRTYSKDVKALKKPVEDFFKLAKEKENAASIICKEINNIKLKNLSVSYDDKNIFSSFNCEFTKHNVYLINGKSGAGKTSLINALLGEIDYKGSILFNDVQFENIDRNSLKEKIGIIHQNIYLIGGTVKENILLFNDRYSDAELETAAKIAGIKDLTQHIGTSEIDKVSGGERKRIALARLMLNIAEKDLIILDETFANLDINSIHSILTQVLNKSKGKILIIISHDEAVQKFLSDNTDLKILQIGSE</sequence>
<dbReference type="Gene3D" id="3.40.50.300">
    <property type="entry name" value="P-loop containing nucleotide triphosphate hydrolases"/>
    <property type="match status" value="1"/>
</dbReference>
<dbReference type="PATRIC" id="fig|999432.5.peg.113"/>
<evidence type="ECO:0000256" key="1">
    <source>
        <dbReference type="ARBA" id="ARBA00004651"/>
    </source>
</evidence>
<feature type="domain" description="ABC transporter" evidence="8">
    <location>
        <begin position="326"/>
        <end position="528"/>
    </location>
</feature>
<dbReference type="GO" id="GO:0016887">
    <property type="term" value="F:ATP hydrolysis activity"/>
    <property type="evidence" value="ECO:0007669"/>
    <property type="project" value="InterPro"/>
</dbReference>
<evidence type="ECO:0000256" key="7">
    <source>
        <dbReference type="SAM" id="Phobius"/>
    </source>
</evidence>
<organism evidence="10">
    <name type="scientific">Treponema denticola H-22</name>
    <dbReference type="NCBI Taxonomy" id="999432"/>
    <lineage>
        <taxon>Bacteria</taxon>
        <taxon>Pseudomonadati</taxon>
        <taxon>Spirochaetota</taxon>
        <taxon>Spirochaetia</taxon>
        <taxon>Spirochaetales</taxon>
        <taxon>Treponemataceae</taxon>
        <taxon>Treponema</taxon>
    </lineage>
</organism>
<feature type="transmembrane region" description="Helical" evidence="7">
    <location>
        <begin position="239"/>
        <end position="259"/>
    </location>
</feature>
<dbReference type="InterPro" id="IPR003439">
    <property type="entry name" value="ABC_transporter-like_ATP-bd"/>
</dbReference>
<dbReference type="InterPro" id="IPR011527">
    <property type="entry name" value="ABC1_TM_dom"/>
</dbReference>
<feature type="transmembrane region" description="Helical" evidence="7">
    <location>
        <begin position="155"/>
        <end position="172"/>
    </location>
</feature>
<name>A0A0E2E8Z3_TREDN</name>
<dbReference type="AlphaFoldDB" id="A0A0E2E8Z3"/>
<feature type="domain" description="ABC transmembrane type-1" evidence="9">
    <location>
        <begin position="15"/>
        <end position="288"/>
    </location>
</feature>
<evidence type="ECO:0000256" key="4">
    <source>
        <dbReference type="ARBA" id="ARBA00022840"/>
    </source>
</evidence>
<keyword evidence="6 7" id="KW-0472">Membrane</keyword>
<dbReference type="PROSITE" id="PS50893">
    <property type="entry name" value="ABC_TRANSPORTER_2"/>
    <property type="match status" value="1"/>
</dbReference>
<evidence type="ECO:0000256" key="3">
    <source>
        <dbReference type="ARBA" id="ARBA00022741"/>
    </source>
</evidence>
<gene>
    <name evidence="10" type="ORF">HMPREF9726_00109</name>
</gene>